<feature type="transmembrane region" description="Helical" evidence="2">
    <location>
        <begin position="181"/>
        <end position="200"/>
    </location>
</feature>
<gene>
    <name evidence="3" type="ORF">E5225_03505</name>
</gene>
<evidence type="ECO:0000256" key="1">
    <source>
        <dbReference type="SAM" id="MobiDB-lite"/>
    </source>
</evidence>
<reference evidence="3 4" key="1">
    <citation type="submission" date="2019-04" db="EMBL/GenBank/DDBJ databases">
        <title>Isolation and identification of Cellulomonas shaoxiangyii sp. Nov. isolated from feces of the Tibetan antelopes (Pantholops hodgsonii) in the Qinghai-Tibet plateau of China.</title>
        <authorList>
            <person name="Tian Z."/>
        </authorList>
    </citation>
    <scope>NUCLEOTIDE SEQUENCE [LARGE SCALE GENOMIC DNA]</scope>
    <source>
        <strain evidence="3 4">Z28</strain>
    </source>
</reference>
<protein>
    <submittedName>
        <fullName evidence="3">DUF998 domain-containing protein</fullName>
    </submittedName>
</protein>
<keyword evidence="2" id="KW-1133">Transmembrane helix</keyword>
<evidence type="ECO:0000313" key="4">
    <source>
        <dbReference type="Proteomes" id="UP000296469"/>
    </source>
</evidence>
<dbReference type="KEGG" id="celz:E5225_03505"/>
<keyword evidence="4" id="KW-1185">Reference proteome</keyword>
<name>A0A4P7SGH9_9CELL</name>
<keyword evidence="2" id="KW-0472">Membrane</keyword>
<feature type="compositionally biased region" description="Low complexity" evidence="1">
    <location>
        <begin position="8"/>
        <end position="20"/>
    </location>
</feature>
<dbReference type="OrthoDB" id="5118673at2"/>
<dbReference type="AlphaFoldDB" id="A0A4P7SGH9"/>
<feature type="transmembrane region" description="Helical" evidence="2">
    <location>
        <begin position="42"/>
        <end position="64"/>
    </location>
</feature>
<dbReference type="EMBL" id="CP039291">
    <property type="protein sequence ID" value="QCB92761.1"/>
    <property type="molecule type" value="Genomic_DNA"/>
</dbReference>
<accession>A0A4P7SGH9</accession>
<dbReference type="InterPro" id="IPR009339">
    <property type="entry name" value="DUF998"/>
</dbReference>
<feature type="transmembrane region" description="Helical" evidence="2">
    <location>
        <begin position="220"/>
        <end position="237"/>
    </location>
</feature>
<evidence type="ECO:0000313" key="3">
    <source>
        <dbReference type="EMBL" id="QCB92761.1"/>
    </source>
</evidence>
<dbReference type="Pfam" id="PF06197">
    <property type="entry name" value="DUF998"/>
    <property type="match status" value="1"/>
</dbReference>
<feature type="transmembrane region" description="Helical" evidence="2">
    <location>
        <begin position="76"/>
        <end position="96"/>
    </location>
</feature>
<dbReference type="Proteomes" id="UP000296469">
    <property type="component" value="Chromosome"/>
</dbReference>
<keyword evidence="2" id="KW-0812">Transmembrane</keyword>
<sequence>MGVGRGAPGARTGAATGTVTGAVTGTGRGGCVRADDGGAVPAWAVASAVLAPVAMIGGWTLAAALQPGFDPVAGTISALAATTATAPAVMTAGLALTGAAHVGTALGTRPLPRAGRLLHALGGIATVAVAALPVDRAPQAHGLAAAVAFGALALWPAAAWRRGTTHGRTDVRPDRPAVTRPAVALTASAVLLALLTWFVLELQGVGPARGAWTGLSERAVAGAQALWPLAVVLSLRADAARRRSGTHP</sequence>
<feature type="region of interest" description="Disordered" evidence="1">
    <location>
        <begin position="1"/>
        <end position="20"/>
    </location>
</feature>
<evidence type="ECO:0000256" key="2">
    <source>
        <dbReference type="SAM" id="Phobius"/>
    </source>
</evidence>
<feature type="transmembrane region" description="Helical" evidence="2">
    <location>
        <begin position="140"/>
        <end position="160"/>
    </location>
</feature>
<feature type="transmembrane region" description="Helical" evidence="2">
    <location>
        <begin position="117"/>
        <end position="134"/>
    </location>
</feature>
<organism evidence="3 4">
    <name type="scientific">Cellulomonas shaoxiangyii</name>
    <dbReference type="NCBI Taxonomy" id="2566013"/>
    <lineage>
        <taxon>Bacteria</taxon>
        <taxon>Bacillati</taxon>
        <taxon>Actinomycetota</taxon>
        <taxon>Actinomycetes</taxon>
        <taxon>Micrococcales</taxon>
        <taxon>Cellulomonadaceae</taxon>
        <taxon>Cellulomonas</taxon>
    </lineage>
</organism>
<proteinExistence type="predicted"/>